<protein>
    <submittedName>
        <fullName evidence="2">Invasion gene expression up-regulator, SirB</fullName>
    </submittedName>
</protein>
<keyword evidence="3" id="KW-1185">Reference proteome</keyword>
<feature type="transmembrane region" description="Helical" evidence="1">
    <location>
        <begin position="6"/>
        <end position="24"/>
    </location>
</feature>
<keyword evidence="1" id="KW-0812">Transmembrane</keyword>
<name>A0A1G6MUB3_9GAMM</name>
<dbReference type="RefSeq" id="WP_092620710.1">
    <property type="nucleotide sequence ID" value="NZ_FMYK01000008.1"/>
</dbReference>
<feature type="transmembrane region" description="Helical" evidence="1">
    <location>
        <begin position="45"/>
        <end position="64"/>
    </location>
</feature>
<dbReference type="PIRSF" id="PIRSF005610">
    <property type="entry name" value="SirB"/>
    <property type="match status" value="1"/>
</dbReference>
<organism evidence="2 3">
    <name type="scientific">Acinetobacter marinus</name>
    <dbReference type="NCBI Taxonomy" id="281375"/>
    <lineage>
        <taxon>Bacteria</taxon>
        <taxon>Pseudomonadati</taxon>
        <taxon>Pseudomonadota</taxon>
        <taxon>Gammaproteobacteria</taxon>
        <taxon>Moraxellales</taxon>
        <taxon>Moraxellaceae</taxon>
        <taxon>Acinetobacter</taxon>
    </lineage>
</organism>
<keyword evidence="1" id="KW-1133">Transmembrane helix</keyword>
<feature type="transmembrane region" description="Helical" evidence="1">
    <location>
        <begin position="76"/>
        <end position="95"/>
    </location>
</feature>
<dbReference type="EMBL" id="FMYK01000008">
    <property type="protein sequence ID" value="SDC59021.1"/>
    <property type="molecule type" value="Genomic_DNA"/>
</dbReference>
<accession>A0A1G6MUB3</accession>
<keyword evidence="1" id="KW-0472">Membrane</keyword>
<reference evidence="3" key="1">
    <citation type="submission" date="2016-09" db="EMBL/GenBank/DDBJ databases">
        <authorList>
            <person name="Varghese N."/>
            <person name="Submissions S."/>
        </authorList>
    </citation>
    <scope>NUCLEOTIDE SEQUENCE [LARGE SCALE GENOMIC DNA]</scope>
    <source>
        <strain evidence="3">ANC 3699</strain>
    </source>
</reference>
<evidence type="ECO:0000313" key="2">
    <source>
        <dbReference type="EMBL" id="SDC59021.1"/>
    </source>
</evidence>
<dbReference type="InterPro" id="IPR007360">
    <property type="entry name" value="SirB"/>
</dbReference>
<evidence type="ECO:0000313" key="3">
    <source>
        <dbReference type="Proteomes" id="UP000242317"/>
    </source>
</evidence>
<dbReference type="Pfam" id="PF04247">
    <property type="entry name" value="SirB"/>
    <property type="match status" value="1"/>
</dbReference>
<dbReference type="Proteomes" id="UP000242317">
    <property type="component" value="Unassembled WGS sequence"/>
</dbReference>
<feature type="transmembrane region" description="Helical" evidence="1">
    <location>
        <begin position="107"/>
        <end position="125"/>
    </location>
</feature>
<gene>
    <name evidence="2" type="ORF">SAMN05421749_1086</name>
</gene>
<dbReference type="AlphaFoldDB" id="A0A1G6MUB3"/>
<sequence>MDQHLIIKIMHMSIASLVFILLIVRAFPVLILKKWTVERTVSNKIIVGLQHLSYSVLILSGLWLLWDNQFQVEMWFYAKVILFLVILSASFKAFSRKSERLLVQRQAGLVIAIVAFIALFALIGIKPELG</sequence>
<evidence type="ECO:0000256" key="1">
    <source>
        <dbReference type="SAM" id="Phobius"/>
    </source>
</evidence>
<proteinExistence type="predicted"/>
<dbReference type="OrthoDB" id="6713299at2"/>